<dbReference type="InterPro" id="IPR014991">
    <property type="entry name" value="DUF1840"/>
</dbReference>
<reference evidence="1" key="1">
    <citation type="submission" date="2016-01" db="EMBL/GenBank/DDBJ databases">
        <authorList>
            <person name="Peeters C."/>
        </authorList>
    </citation>
    <scope>NUCLEOTIDE SEQUENCE [LARGE SCALE GENOMIC DNA]</scope>
    <source>
        <strain evidence="1">LMG 22940</strain>
    </source>
</reference>
<evidence type="ECO:0008006" key="3">
    <source>
        <dbReference type="Google" id="ProtNLM"/>
    </source>
</evidence>
<proteinExistence type="predicted"/>
<organism evidence="1 2">
    <name type="scientific">Caballeronia choica</name>
    <dbReference type="NCBI Taxonomy" id="326476"/>
    <lineage>
        <taxon>Bacteria</taxon>
        <taxon>Pseudomonadati</taxon>
        <taxon>Pseudomonadota</taxon>
        <taxon>Betaproteobacteria</taxon>
        <taxon>Burkholderiales</taxon>
        <taxon>Burkholderiaceae</taxon>
        <taxon>Caballeronia</taxon>
    </lineage>
</organism>
<gene>
    <name evidence="1" type="ORF">AWB68_03953</name>
</gene>
<comment type="caution">
    <text evidence="1">The sequence shown here is derived from an EMBL/GenBank/DDBJ whole genome shotgun (WGS) entry which is preliminary data.</text>
</comment>
<dbReference type="RefSeq" id="WP_087646034.1">
    <property type="nucleotide sequence ID" value="NZ_FCON02000043.1"/>
</dbReference>
<accession>A0A158JLV6</accession>
<keyword evidence="2" id="KW-1185">Reference proteome</keyword>
<protein>
    <recommendedName>
        <fullName evidence="3">DUF1840 domain-containing protein</fullName>
    </recommendedName>
</protein>
<dbReference type="AlphaFoldDB" id="A0A158JLV6"/>
<evidence type="ECO:0000313" key="2">
    <source>
        <dbReference type="Proteomes" id="UP000054770"/>
    </source>
</evidence>
<dbReference type="EMBL" id="FCON02000043">
    <property type="protein sequence ID" value="SAL69463.1"/>
    <property type="molecule type" value="Genomic_DNA"/>
</dbReference>
<name>A0A158JLV6_9BURK</name>
<dbReference type="OrthoDB" id="5296629at2"/>
<dbReference type="Pfam" id="PF08895">
    <property type="entry name" value="DUF1840"/>
    <property type="match status" value="1"/>
</dbReference>
<dbReference type="Proteomes" id="UP000054770">
    <property type="component" value="Unassembled WGS sequence"/>
</dbReference>
<evidence type="ECO:0000313" key="1">
    <source>
        <dbReference type="EMBL" id="SAL69463.1"/>
    </source>
</evidence>
<sequence>MLITFKTSAAPDVMMLADLAEYLLGIIGKHLSERGVIMHDELPVAIQKLESAVVVDKKERAEHDGRFHEGEEGHEPHEIPIGLAQRAFPFLDMLRLAQKANTDILWGV</sequence>